<dbReference type="Proteomes" id="UP000799424">
    <property type="component" value="Unassembled WGS sequence"/>
</dbReference>
<proteinExistence type="predicted"/>
<evidence type="ECO:0000313" key="1">
    <source>
        <dbReference type="EMBL" id="KAF2823580.1"/>
    </source>
</evidence>
<protein>
    <recommendedName>
        <fullName evidence="3">F-box domain-containing protein</fullName>
    </recommendedName>
</protein>
<dbReference type="EMBL" id="MU006232">
    <property type="protein sequence ID" value="KAF2823580.1"/>
    <property type="molecule type" value="Genomic_DNA"/>
</dbReference>
<dbReference type="OrthoDB" id="3756400at2759"/>
<gene>
    <name evidence="1" type="ORF">CC86DRAFT_409484</name>
</gene>
<reference evidence="1" key="1">
    <citation type="journal article" date="2020" name="Stud. Mycol.">
        <title>101 Dothideomycetes genomes: a test case for predicting lifestyles and emergence of pathogens.</title>
        <authorList>
            <person name="Haridas S."/>
            <person name="Albert R."/>
            <person name="Binder M."/>
            <person name="Bloem J."/>
            <person name="Labutti K."/>
            <person name="Salamov A."/>
            <person name="Andreopoulos B."/>
            <person name="Baker S."/>
            <person name="Barry K."/>
            <person name="Bills G."/>
            <person name="Bluhm B."/>
            <person name="Cannon C."/>
            <person name="Castanera R."/>
            <person name="Culley D."/>
            <person name="Daum C."/>
            <person name="Ezra D."/>
            <person name="Gonzalez J."/>
            <person name="Henrissat B."/>
            <person name="Kuo A."/>
            <person name="Liang C."/>
            <person name="Lipzen A."/>
            <person name="Lutzoni F."/>
            <person name="Magnuson J."/>
            <person name="Mondo S."/>
            <person name="Nolan M."/>
            <person name="Ohm R."/>
            <person name="Pangilinan J."/>
            <person name="Park H.-J."/>
            <person name="Ramirez L."/>
            <person name="Alfaro M."/>
            <person name="Sun H."/>
            <person name="Tritt A."/>
            <person name="Yoshinaga Y."/>
            <person name="Zwiers L.-H."/>
            <person name="Turgeon B."/>
            <person name="Goodwin S."/>
            <person name="Spatafora J."/>
            <person name="Crous P."/>
            <person name="Grigoriev I."/>
        </authorList>
    </citation>
    <scope>NUCLEOTIDE SEQUENCE</scope>
    <source>
        <strain evidence="1">CBS 113818</strain>
    </source>
</reference>
<dbReference type="AlphaFoldDB" id="A0A6A6ZR49"/>
<name>A0A6A6ZR49_9PLEO</name>
<evidence type="ECO:0008006" key="3">
    <source>
        <dbReference type="Google" id="ProtNLM"/>
    </source>
</evidence>
<evidence type="ECO:0000313" key="2">
    <source>
        <dbReference type="Proteomes" id="UP000799424"/>
    </source>
</evidence>
<keyword evidence="2" id="KW-1185">Reference proteome</keyword>
<sequence length="418" mass="47589">MSFASLSTELDTTIVSFLDTPALNAFSKISKYYRSRIFFTLLSRKELALHILSIRVEADAFRARESGAQEERNSIDLWNYASAIQGTITTIMSLELGCEIHHERRAAWFGSIFLRDSYQKSADNILALTLCLATNIRGIDIYFRNASFAYLQVRSVPDQSWAGTEAPFAKPKALVLRGPGVKDHVTPLLPSLTSLEFRNASLQLSENKTMLTEPLPKLSDPRLQRPVLVLVDNCFPDLLELTVQKHSLCNLKEIIVDCCEFVILDRSFDLDRLIRTLGQCTPEIESLRWTNQYVRYNARLPHFNSFKALNNLRKLHVNFELLVPDGDNDLEALTNPHTIFPDSLEDLALNNMKVSQIHRLVGRLHNKIEYTENLSEKISMALTFLRSNSNLSSVWPCTWSCITIPPRKCGHSSWSPRM</sequence>
<organism evidence="1 2">
    <name type="scientific">Ophiobolus disseminans</name>
    <dbReference type="NCBI Taxonomy" id="1469910"/>
    <lineage>
        <taxon>Eukaryota</taxon>
        <taxon>Fungi</taxon>
        <taxon>Dikarya</taxon>
        <taxon>Ascomycota</taxon>
        <taxon>Pezizomycotina</taxon>
        <taxon>Dothideomycetes</taxon>
        <taxon>Pleosporomycetidae</taxon>
        <taxon>Pleosporales</taxon>
        <taxon>Pleosporineae</taxon>
        <taxon>Phaeosphaeriaceae</taxon>
        <taxon>Ophiobolus</taxon>
    </lineage>
</organism>
<accession>A0A6A6ZR49</accession>